<comment type="caution">
    <text evidence="1">The sequence shown here is derived from an EMBL/GenBank/DDBJ whole genome shotgun (WGS) entry which is preliminary data.</text>
</comment>
<sequence length="61" mass="6598">MILTAQDLDLLGFGDGDPQLTLGIFKEIGAVQADDGVMFDTDRLEVGTVRVVPRTEVLTPH</sequence>
<evidence type="ECO:0000313" key="2">
    <source>
        <dbReference type="Proteomes" id="UP000290174"/>
    </source>
</evidence>
<dbReference type="Proteomes" id="UP000290174">
    <property type="component" value="Unassembled WGS sequence"/>
</dbReference>
<proteinExistence type="predicted"/>
<evidence type="ECO:0000313" key="1">
    <source>
        <dbReference type="EMBL" id="RXG85091.1"/>
    </source>
</evidence>
<reference evidence="1 2" key="1">
    <citation type="submission" date="2018-11" db="EMBL/GenBank/DDBJ databases">
        <title>Bradyrhizobium sp. nov., isolated from effective nodules of peanut in China.</title>
        <authorList>
            <person name="Li Y."/>
        </authorList>
    </citation>
    <scope>NUCLEOTIDE SEQUENCE [LARGE SCALE GENOMIC DNA]</scope>
    <source>
        <strain evidence="1 2">CCBAU 51770</strain>
    </source>
</reference>
<accession>A0A4Q0Q763</accession>
<name>A0A4Q0Q763_9BRAD</name>
<protein>
    <submittedName>
        <fullName evidence="1">Uncharacterized protein</fullName>
    </submittedName>
</protein>
<gene>
    <name evidence="1" type="ORF">EAS61_37055</name>
</gene>
<organism evidence="1 2">
    <name type="scientific">Bradyrhizobium zhanjiangense</name>
    <dbReference type="NCBI Taxonomy" id="1325107"/>
    <lineage>
        <taxon>Bacteria</taxon>
        <taxon>Pseudomonadati</taxon>
        <taxon>Pseudomonadota</taxon>
        <taxon>Alphaproteobacteria</taxon>
        <taxon>Hyphomicrobiales</taxon>
        <taxon>Nitrobacteraceae</taxon>
        <taxon>Bradyrhizobium</taxon>
    </lineage>
</organism>
<dbReference type="RefSeq" id="WP_128957142.1">
    <property type="nucleotide sequence ID" value="NZ_RDRA01000051.1"/>
</dbReference>
<dbReference type="EMBL" id="RKMK01000062">
    <property type="protein sequence ID" value="RXG85091.1"/>
    <property type="molecule type" value="Genomic_DNA"/>
</dbReference>
<dbReference type="AlphaFoldDB" id="A0A4Q0Q763"/>